<protein>
    <recommendedName>
        <fullName evidence="1">Peptidase M20 dimerisation domain-containing protein</fullName>
    </recommendedName>
</protein>
<feature type="domain" description="Peptidase M20 dimerisation" evidence="1">
    <location>
        <begin position="219"/>
        <end position="296"/>
    </location>
</feature>
<gene>
    <name evidence="2" type="ORF">METZ01_LOCUS36503</name>
</gene>
<dbReference type="PANTHER" id="PTHR30575:SF0">
    <property type="entry name" value="XAA-ARG DIPEPTIDASE"/>
    <property type="match status" value="1"/>
</dbReference>
<dbReference type="InterPro" id="IPR036264">
    <property type="entry name" value="Bact_exopeptidase_dim_dom"/>
</dbReference>
<dbReference type="GO" id="GO:0071713">
    <property type="term" value="F:para-aminobenzoyl-glutamate hydrolase activity"/>
    <property type="evidence" value="ECO:0007669"/>
    <property type="project" value="TreeGrafter"/>
</dbReference>
<accession>A0A381QYF1</accession>
<dbReference type="GO" id="GO:0016805">
    <property type="term" value="F:dipeptidase activity"/>
    <property type="evidence" value="ECO:0007669"/>
    <property type="project" value="TreeGrafter"/>
</dbReference>
<dbReference type="SUPFAM" id="SSF53187">
    <property type="entry name" value="Zn-dependent exopeptidases"/>
    <property type="match status" value="1"/>
</dbReference>
<dbReference type="Pfam" id="PF07687">
    <property type="entry name" value="M20_dimer"/>
    <property type="match status" value="1"/>
</dbReference>
<dbReference type="InterPro" id="IPR011650">
    <property type="entry name" value="Peptidase_M20_dimer"/>
</dbReference>
<evidence type="ECO:0000259" key="1">
    <source>
        <dbReference type="Pfam" id="PF07687"/>
    </source>
</evidence>
<dbReference type="EMBL" id="UINC01001560">
    <property type="protein sequence ID" value="SUZ83649.1"/>
    <property type="molecule type" value="Genomic_DNA"/>
</dbReference>
<dbReference type="Gene3D" id="3.30.70.360">
    <property type="match status" value="1"/>
</dbReference>
<dbReference type="AlphaFoldDB" id="A0A381QYF1"/>
<reference evidence="2" key="1">
    <citation type="submission" date="2018-05" db="EMBL/GenBank/DDBJ databases">
        <authorList>
            <person name="Lanie J.A."/>
            <person name="Ng W.-L."/>
            <person name="Kazmierczak K.M."/>
            <person name="Andrzejewski T.M."/>
            <person name="Davidsen T.M."/>
            <person name="Wayne K.J."/>
            <person name="Tettelin H."/>
            <person name="Glass J.I."/>
            <person name="Rusch D."/>
            <person name="Podicherti R."/>
            <person name="Tsui H.-C.T."/>
            <person name="Winkler M.E."/>
        </authorList>
    </citation>
    <scope>NUCLEOTIDE SEQUENCE</scope>
</reference>
<dbReference type="InterPro" id="IPR052030">
    <property type="entry name" value="Peptidase_M20/M20A_hydrolases"/>
</dbReference>
<name>A0A381QYF1_9ZZZZ</name>
<organism evidence="2">
    <name type="scientific">marine metagenome</name>
    <dbReference type="NCBI Taxonomy" id="408172"/>
    <lineage>
        <taxon>unclassified sequences</taxon>
        <taxon>metagenomes</taxon>
        <taxon>ecological metagenomes</taxon>
    </lineage>
</organism>
<evidence type="ECO:0000313" key="2">
    <source>
        <dbReference type="EMBL" id="SUZ83649.1"/>
    </source>
</evidence>
<dbReference type="GO" id="GO:0046657">
    <property type="term" value="P:folic acid catabolic process"/>
    <property type="evidence" value="ECO:0007669"/>
    <property type="project" value="TreeGrafter"/>
</dbReference>
<sequence length="533" mass="59197">MRRITILITSVMILSIAMNLNAQKKYSNKKIKSLKNTAINLVEEDKKKTQIMVDKVFSFSELGFQEFETSNYLTSILESNDFIIEKGASNVPTAWFATWSNGDGGPTIALGSDIDGIPKASQYPGVAYHKPIIEGAPGHGEGHNSGLPVVITATLSVQKIMKDNNIEGTLVLWPGVAEEQIGTKAWYVRDGYFDNIDMCIFTHVSSNLGVSWGLATGTGLISVEYTFDGETAHSAGAPWRGRSALDAAELMNIAWNYKREHLHPLKRSHSIFTDAGDQPNVVPSKASIWFYFRDIKYEGIMDMYDTANKMAEGAALMTNTSFTSRILGTAWPRHFNKVIAEEMYENIKDIGLPDWSENDQKLATAVQKEVNSSNTSGLATKINKIGSPLPIFISGGSDDIGDISWKVPTVTLRFPSNIPGLQGHHWSNSIAMATPIAHKGANAGAKVLAMTILDFLLKPDKLTQAKDYFENVQKEETEYRPMISENDPPATFLNKDIMEQYKSRLKEFYFDESKYETYLQQLGIDYPVIKNDG</sequence>
<dbReference type="GO" id="GO:0005737">
    <property type="term" value="C:cytoplasm"/>
    <property type="evidence" value="ECO:0007669"/>
    <property type="project" value="TreeGrafter"/>
</dbReference>
<proteinExistence type="predicted"/>
<dbReference type="SUPFAM" id="SSF55031">
    <property type="entry name" value="Bacterial exopeptidase dimerisation domain"/>
    <property type="match status" value="1"/>
</dbReference>
<dbReference type="PANTHER" id="PTHR30575">
    <property type="entry name" value="PEPTIDASE M20"/>
    <property type="match status" value="1"/>
</dbReference>
<dbReference type="Gene3D" id="3.40.630.10">
    <property type="entry name" value="Zn peptidases"/>
    <property type="match status" value="2"/>
</dbReference>